<dbReference type="EMBL" id="NBEB01000033">
    <property type="protein sequence ID" value="OQQ85422.1"/>
    <property type="molecule type" value="Genomic_DNA"/>
</dbReference>
<dbReference type="PANTHER" id="PTHR34135">
    <property type="entry name" value="LYSOZYME"/>
    <property type="match status" value="1"/>
</dbReference>
<dbReference type="GO" id="GO:0009253">
    <property type="term" value="P:peptidoglycan catabolic process"/>
    <property type="evidence" value="ECO:0007669"/>
    <property type="project" value="InterPro"/>
</dbReference>
<accession>A0A1V9QX13</accession>
<comment type="caution">
    <text evidence="4">The sequence shown here is derived from an EMBL/GenBank/DDBJ whole genome shotgun (WGS) entry which is preliminary data.</text>
</comment>
<gene>
    <name evidence="4" type="ORF">B6U60_02380</name>
</gene>
<organism evidence="4 5">
    <name type="scientific">Ligilactobacillus salivarius</name>
    <dbReference type="NCBI Taxonomy" id="1624"/>
    <lineage>
        <taxon>Bacteria</taxon>
        <taxon>Bacillati</taxon>
        <taxon>Bacillota</taxon>
        <taxon>Bacilli</taxon>
        <taxon>Lactobacillales</taxon>
        <taxon>Lactobacillaceae</taxon>
        <taxon>Ligilactobacillus</taxon>
    </lineage>
</organism>
<dbReference type="PROSITE" id="PS51904">
    <property type="entry name" value="GLYCOSYL_HYDROL_F25_2"/>
    <property type="match status" value="1"/>
</dbReference>
<evidence type="ECO:0000313" key="4">
    <source>
        <dbReference type="EMBL" id="OQQ85422.1"/>
    </source>
</evidence>
<dbReference type="InterPro" id="IPR018077">
    <property type="entry name" value="Glyco_hydro_fam25_subgr"/>
</dbReference>
<evidence type="ECO:0000256" key="3">
    <source>
        <dbReference type="ARBA" id="ARBA00023295"/>
    </source>
</evidence>
<keyword evidence="2 4" id="KW-0378">Hydrolase</keyword>
<dbReference type="GO" id="GO:0016052">
    <property type="term" value="P:carbohydrate catabolic process"/>
    <property type="evidence" value="ECO:0007669"/>
    <property type="project" value="TreeGrafter"/>
</dbReference>
<reference evidence="4 5" key="1">
    <citation type="submission" date="2017-03" db="EMBL/GenBank/DDBJ databases">
        <title>Phylogenomics and comparative genomics of Lactobacillus salivarius, a mammalian gut commensal.</title>
        <authorList>
            <person name="Harris H.M."/>
        </authorList>
    </citation>
    <scope>NUCLEOTIDE SEQUENCE [LARGE SCALE GENOMIC DNA]</scope>
    <source>
        <strain evidence="4 5">LMG 14477</strain>
    </source>
</reference>
<evidence type="ECO:0000256" key="2">
    <source>
        <dbReference type="ARBA" id="ARBA00022801"/>
    </source>
</evidence>
<name>A0A1V9QX13_9LACO</name>
<dbReference type="Gene3D" id="3.20.20.80">
    <property type="entry name" value="Glycosidases"/>
    <property type="match status" value="1"/>
</dbReference>
<sequence length="143" mass="15901">MTLYGTDVYSGSGDNIVTDPHSSMTLVKATQGTYYVNPKANHQYELAKAKGNLLGAYHYAGGGDPVQEARYFINNIKNWVGEAVLAVDWEQYQNTSWGDTTWVRRFVDEVHRLTGVWCLIYVQESAIGQVANCASDCGLWVAK</sequence>
<dbReference type="InterPro" id="IPR017853">
    <property type="entry name" value="GH"/>
</dbReference>
<dbReference type="RefSeq" id="WP_263850595.1">
    <property type="nucleotide sequence ID" value="NZ_NBEB01000033.1"/>
</dbReference>
<dbReference type="SMART" id="SM00641">
    <property type="entry name" value="Glyco_25"/>
    <property type="match status" value="1"/>
</dbReference>
<evidence type="ECO:0000313" key="5">
    <source>
        <dbReference type="Proteomes" id="UP000192638"/>
    </source>
</evidence>
<dbReference type="GO" id="GO:0016998">
    <property type="term" value="P:cell wall macromolecule catabolic process"/>
    <property type="evidence" value="ECO:0007669"/>
    <property type="project" value="InterPro"/>
</dbReference>
<proteinExistence type="inferred from homology"/>
<dbReference type="SUPFAM" id="SSF51445">
    <property type="entry name" value="(Trans)glycosidases"/>
    <property type="match status" value="1"/>
</dbReference>
<feature type="non-terminal residue" evidence="4">
    <location>
        <position position="143"/>
    </location>
</feature>
<comment type="similarity">
    <text evidence="1">Belongs to the glycosyl hydrolase 25 family.</text>
</comment>
<dbReference type="AlphaFoldDB" id="A0A1V9QX13"/>
<evidence type="ECO:0000256" key="1">
    <source>
        <dbReference type="ARBA" id="ARBA00010646"/>
    </source>
</evidence>
<protein>
    <submittedName>
        <fullName evidence="4">Glycoside hydrolase family 25</fullName>
    </submittedName>
</protein>
<dbReference type="Pfam" id="PF01183">
    <property type="entry name" value="Glyco_hydro_25"/>
    <property type="match status" value="1"/>
</dbReference>
<dbReference type="PANTHER" id="PTHR34135:SF2">
    <property type="entry name" value="LYSOZYME"/>
    <property type="match status" value="1"/>
</dbReference>
<dbReference type="GO" id="GO:0003796">
    <property type="term" value="F:lysozyme activity"/>
    <property type="evidence" value="ECO:0007669"/>
    <property type="project" value="InterPro"/>
</dbReference>
<dbReference type="Proteomes" id="UP000192638">
    <property type="component" value="Unassembled WGS sequence"/>
</dbReference>
<dbReference type="InterPro" id="IPR002053">
    <property type="entry name" value="Glyco_hydro_25"/>
</dbReference>
<keyword evidence="3" id="KW-0326">Glycosidase</keyword>